<dbReference type="InterPro" id="IPR006935">
    <property type="entry name" value="Helicase/UvrB_N"/>
</dbReference>
<feature type="domain" description="Helicase C-terminal" evidence="2">
    <location>
        <begin position="253"/>
        <end position="396"/>
    </location>
</feature>
<organism evidence="3">
    <name type="scientific">CrAss-like virus sp. ctjK323</name>
    <dbReference type="NCBI Taxonomy" id="2825839"/>
    <lineage>
        <taxon>Viruses</taxon>
        <taxon>Duplodnaviria</taxon>
        <taxon>Heunggongvirae</taxon>
        <taxon>Uroviricota</taxon>
        <taxon>Caudoviricetes</taxon>
        <taxon>Crassvirales</taxon>
    </lineage>
</organism>
<dbReference type="PROSITE" id="PS51192">
    <property type="entry name" value="HELICASE_ATP_BIND_1"/>
    <property type="match status" value="1"/>
</dbReference>
<dbReference type="GO" id="GO:0005524">
    <property type="term" value="F:ATP binding"/>
    <property type="evidence" value="ECO:0007669"/>
    <property type="project" value="InterPro"/>
</dbReference>
<name>A0A8S5Q111_9CAUD</name>
<dbReference type="InterPro" id="IPR050742">
    <property type="entry name" value="Helicase_Restrict-Modif_Enz"/>
</dbReference>
<dbReference type="SMART" id="SM00487">
    <property type="entry name" value="DEXDc"/>
    <property type="match status" value="1"/>
</dbReference>
<evidence type="ECO:0000259" key="1">
    <source>
        <dbReference type="PROSITE" id="PS51192"/>
    </source>
</evidence>
<accession>A0A8S5Q111</accession>
<protein>
    <submittedName>
        <fullName evidence="3">Chromatin remodeling complex ATPase</fullName>
    </submittedName>
</protein>
<dbReference type="Pfam" id="PF00271">
    <property type="entry name" value="Helicase_C"/>
    <property type="match status" value="1"/>
</dbReference>
<evidence type="ECO:0000313" key="3">
    <source>
        <dbReference type="EMBL" id="DAE12435.1"/>
    </source>
</evidence>
<dbReference type="PANTHER" id="PTHR47396">
    <property type="entry name" value="TYPE I RESTRICTION ENZYME ECOKI R PROTEIN"/>
    <property type="match status" value="1"/>
</dbReference>
<dbReference type="PANTHER" id="PTHR47396:SF1">
    <property type="entry name" value="ATP-DEPENDENT HELICASE IRC3-RELATED"/>
    <property type="match status" value="1"/>
</dbReference>
<dbReference type="GO" id="GO:0003677">
    <property type="term" value="F:DNA binding"/>
    <property type="evidence" value="ECO:0007669"/>
    <property type="project" value="InterPro"/>
</dbReference>
<dbReference type="InterPro" id="IPR027417">
    <property type="entry name" value="P-loop_NTPase"/>
</dbReference>
<proteinExistence type="predicted"/>
<dbReference type="EMBL" id="BK015552">
    <property type="protein sequence ID" value="DAE12435.1"/>
    <property type="molecule type" value="Genomic_DNA"/>
</dbReference>
<feature type="domain" description="Helicase ATP-binding" evidence="1">
    <location>
        <begin position="11"/>
        <end position="141"/>
    </location>
</feature>
<dbReference type="GO" id="GO:0016787">
    <property type="term" value="F:hydrolase activity"/>
    <property type="evidence" value="ECO:0007669"/>
    <property type="project" value="InterPro"/>
</dbReference>
<dbReference type="PROSITE" id="PS51194">
    <property type="entry name" value="HELICASE_CTER"/>
    <property type="match status" value="1"/>
</dbReference>
<dbReference type="InterPro" id="IPR001650">
    <property type="entry name" value="Helicase_C-like"/>
</dbReference>
<sequence>MTREEVYSECLTKLEKSDFLLLELATGMGKSKQAIDIINYLVETKYQGKHTSMLLLVAKTVHKQTWKDEFKKWGGINVDDLTIECYESLKKHEHESFDFVVMDEAHHLNSDKRLDLFSTLTYGHVIGLSATIPKKLKQYFQYEYAAEVVTCSIVDAIEDEVLPEPQIILYPLQLDNVRPTESIEVNPKAKGKTYYGNYNELWKYRKMKVHAIISCTPRQRVNEYNSQILYEKNRYMRTRQDFLKNKWLFDCGERIKYLANLKNNIVLSILQRLEKERTITFCKTIEQADILGKYSIHSKNKDSDTIYNNFNAKKINHIVSVNVLNEGANLVDCKYAVFANYSSSEICSAQRVGRSLRHKSPVIILPYYEATREEEIVNTMIESFKEESIHTIHSLKELDKFIQ</sequence>
<dbReference type="Pfam" id="PF04851">
    <property type="entry name" value="ResIII"/>
    <property type="match status" value="1"/>
</dbReference>
<reference evidence="3" key="1">
    <citation type="journal article" date="2021" name="Proc. Natl. Acad. Sci. U.S.A.">
        <title>A Catalog of Tens of Thousands of Viruses from Human Metagenomes Reveals Hidden Associations with Chronic Diseases.</title>
        <authorList>
            <person name="Tisza M.J."/>
            <person name="Buck C.B."/>
        </authorList>
    </citation>
    <scope>NUCLEOTIDE SEQUENCE</scope>
    <source>
        <strain evidence="3">CtjK323</strain>
    </source>
</reference>
<dbReference type="SUPFAM" id="SSF52540">
    <property type="entry name" value="P-loop containing nucleoside triphosphate hydrolases"/>
    <property type="match status" value="1"/>
</dbReference>
<dbReference type="InterPro" id="IPR014001">
    <property type="entry name" value="Helicase_ATP-bd"/>
</dbReference>
<dbReference type="Gene3D" id="3.40.50.300">
    <property type="entry name" value="P-loop containing nucleotide triphosphate hydrolases"/>
    <property type="match status" value="2"/>
</dbReference>
<evidence type="ECO:0000259" key="2">
    <source>
        <dbReference type="PROSITE" id="PS51194"/>
    </source>
</evidence>